<keyword evidence="4" id="KW-0378">Hydrolase</keyword>
<accession>A0A0T5VMI1</accession>
<keyword evidence="10" id="KW-1185">Reference proteome</keyword>
<evidence type="ECO:0000313" key="9">
    <source>
        <dbReference type="EMBL" id="KRT15041.1"/>
    </source>
</evidence>
<dbReference type="InterPro" id="IPR017853">
    <property type="entry name" value="GH"/>
</dbReference>
<dbReference type="EC" id="3.2.1.52" evidence="3"/>
<dbReference type="Proteomes" id="UP000051950">
    <property type="component" value="Unassembled WGS sequence"/>
</dbReference>
<evidence type="ECO:0000256" key="5">
    <source>
        <dbReference type="ARBA" id="ARBA00023295"/>
    </source>
</evidence>
<dbReference type="GO" id="GO:0016020">
    <property type="term" value="C:membrane"/>
    <property type="evidence" value="ECO:0007669"/>
    <property type="project" value="TreeGrafter"/>
</dbReference>
<feature type="domain" description="Beta-hexosaminidase bacterial type N-terminal" evidence="8">
    <location>
        <begin position="22"/>
        <end position="140"/>
    </location>
</feature>
<dbReference type="GO" id="GO:0030203">
    <property type="term" value="P:glycosaminoglycan metabolic process"/>
    <property type="evidence" value="ECO:0007669"/>
    <property type="project" value="TreeGrafter"/>
</dbReference>
<gene>
    <name evidence="9" type="ORF">ASU31_17160</name>
</gene>
<feature type="active site" description="Proton donor" evidence="6">
    <location>
        <position position="302"/>
    </location>
</feature>
<dbReference type="GO" id="GO:0005975">
    <property type="term" value="P:carbohydrate metabolic process"/>
    <property type="evidence" value="ECO:0007669"/>
    <property type="project" value="InterPro"/>
</dbReference>
<dbReference type="InterPro" id="IPR015882">
    <property type="entry name" value="HEX_bac_N"/>
</dbReference>
<dbReference type="InterPro" id="IPR015883">
    <property type="entry name" value="Glyco_hydro_20_cat"/>
</dbReference>
<name>A0A0T5VMI1_9SPHI</name>
<dbReference type="Gene3D" id="3.30.379.10">
    <property type="entry name" value="Chitobiase/beta-hexosaminidase domain 2-like"/>
    <property type="match status" value="1"/>
</dbReference>
<dbReference type="InterPro" id="IPR029018">
    <property type="entry name" value="Hex-like_dom2"/>
</dbReference>
<dbReference type="InterPro" id="IPR025705">
    <property type="entry name" value="Beta_hexosaminidase_sua/sub"/>
</dbReference>
<evidence type="ECO:0000259" key="7">
    <source>
        <dbReference type="Pfam" id="PF00728"/>
    </source>
</evidence>
<evidence type="ECO:0000256" key="4">
    <source>
        <dbReference type="ARBA" id="ARBA00022801"/>
    </source>
</evidence>
<organism evidence="9 10">
    <name type="scientific">Pedobacter ginsenosidimutans</name>
    <dbReference type="NCBI Taxonomy" id="687842"/>
    <lineage>
        <taxon>Bacteria</taxon>
        <taxon>Pseudomonadati</taxon>
        <taxon>Bacteroidota</taxon>
        <taxon>Sphingobacteriia</taxon>
        <taxon>Sphingobacteriales</taxon>
        <taxon>Sphingobacteriaceae</taxon>
        <taxon>Pedobacter</taxon>
    </lineage>
</organism>
<evidence type="ECO:0000313" key="10">
    <source>
        <dbReference type="Proteomes" id="UP000051950"/>
    </source>
</evidence>
<dbReference type="EMBL" id="LMZQ01000013">
    <property type="protein sequence ID" value="KRT15041.1"/>
    <property type="molecule type" value="Genomic_DNA"/>
</dbReference>
<evidence type="ECO:0000256" key="1">
    <source>
        <dbReference type="ARBA" id="ARBA00001231"/>
    </source>
</evidence>
<reference evidence="9 10" key="1">
    <citation type="submission" date="2015-11" db="EMBL/GenBank/DDBJ databases">
        <title>Sequence of Pedobacter ginsenosidimutans.</title>
        <authorList>
            <person name="Carson E."/>
            <person name="Keyser V."/>
            <person name="Newman J."/>
            <person name="Miller J."/>
        </authorList>
    </citation>
    <scope>NUCLEOTIDE SEQUENCE [LARGE SCALE GENOMIC DNA]</scope>
    <source>
        <strain evidence="9 10">KACC 14530</strain>
    </source>
</reference>
<evidence type="ECO:0000259" key="8">
    <source>
        <dbReference type="Pfam" id="PF02838"/>
    </source>
</evidence>
<dbReference type="RefSeq" id="WP_057933494.1">
    <property type="nucleotide sequence ID" value="NZ_LMZQ01000013.1"/>
</dbReference>
<dbReference type="OrthoDB" id="1006965at2"/>
<dbReference type="AlphaFoldDB" id="A0A0T5VMI1"/>
<dbReference type="PIRSF" id="PIRSF001093">
    <property type="entry name" value="B-hxosamndse_ab_euk"/>
    <property type="match status" value="1"/>
</dbReference>
<dbReference type="SUPFAM" id="SSF51445">
    <property type="entry name" value="(Trans)glycosidases"/>
    <property type="match status" value="1"/>
</dbReference>
<comment type="caution">
    <text evidence="9">The sequence shown here is derived from an EMBL/GenBank/DDBJ whole genome shotgun (WGS) entry which is preliminary data.</text>
</comment>
<dbReference type="Gene3D" id="3.20.20.80">
    <property type="entry name" value="Glycosidases"/>
    <property type="match status" value="1"/>
</dbReference>
<proteinExistence type="inferred from homology"/>
<dbReference type="Pfam" id="PF00728">
    <property type="entry name" value="Glyco_hydro_20"/>
    <property type="match status" value="1"/>
</dbReference>
<dbReference type="CDD" id="cd06563">
    <property type="entry name" value="GH20_chitobiase-like"/>
    <property type="match status" value="1"/>
</dbReference>
<dbReference type="PRINTS" id="PR00738">
    <property type="entry name" value="GLHYDRLASE20"/>
</dbReference>
<protein>
    <recommendedName>
        <fullName evidence="3">beta-N-acetylhexosaminidase</fullName>
        <ecNumber evidence="3">3.2.1.52</ecNumber>
    </recommendedName>
</protein>
<feature type="domain" description="Glycoside hydrolase family 20 catalytic" evidence="7">
    <location>
        <begin position="144"/>
        <end position="472"/>
    </location>
</feature>
<comment type="catalytic activity">
    <reaction evidence="1">
        <text>Hydrolysis of terminal non-reducing N-acetyl-D-hexosamine residues in N-acetyl-beta-D-hexosaminides.</text>
        <dbReference type="EC" id="3.2.1.52"/>
    </reaction>
</comment>
<evidence type="ECO:0000256" key="3">
    <source>
        <dbReference type="ARBA" id="ARBA00012663"/>
    </source>
</evidence>
<dbReference type="SUPFAM" id="SSF55545">
    <property type="entry name" value="beta-N-acetylhexosaminidase-like domain"/>
    <property type="match status" value="1"/>
</dbReference>
<dbReference type="PANTHER" id="PTHR22600">
    <property type="entry name" value="BETA-HEXOSAMINIDASE"/>
    <property type="match status" value="1"/>
</dbReference>
<evidence type="ECO:0000256" key="6">
    <source>
        <dbReference type="PIRSR" id="PIRSR625705-1"/>
    </source>
</evidence>
<dbReference type="PANTHER" id="PTHR22600:SF57">
    <property type="entry name" value="BETA-N-ACETYLHEXOSAMINIDASE"/>
    <property type="match status" value="1"/>
</dbReference>
<evidence type="ECO:0000256" key="2">
    <source>
        <dbReference type="ARBA" id="ARBA00006285"/>
    </source>
</evidence>
<dbReference type="STRING" id="687842.ASU31_17160"/>
<dbReference type="GO" id="GO:0004563">
    <property type="term" value="F:beta-N-acetylhexosaminidase activity"/>
    <property type="evidence" value="ECO:0007669"/>
    <property type="project" value="UniProtKB-EC"/>
</dbReference>
<comment type="similarity">
    <text evidence="2">Belongs to the glycosyl hydrolase 20 family.</text>
</comment>
<sequence length="522" mass="59586">MKALLFIFSLLICTVGLKSQELNLIPYPKNVKQLSGFYSLVKGTELVAEKKEFQPLLQYFNQAWAEQYKVKNKQELSVKLSKVQGGISGSYTLRTDTKFIQIAAPDDSGLFNGLTTLLQLCLSATANKKTINIPRLIIQDEPQFGWRGVMLDESRHFFGTKTVKQLLDWMAFYKLNKFHWHLTDANGWRLEIKKYPLLTTIGGRGNFTDSLAAARYYTQAEIRDIVSYASVRNITIIPEIDMPGHASASNHAYPEFSGGKVSENPDFTFDPANEGTYTYLSNILTEVASLFPGKMVHLGGDEVTLGIDAWKSNPRVQNMMKEKKFTDFTELEHYFLKRMTDSASKKGLHVICWDEAVSANLPSDKVYIQWWRHNKPNSLTEAISKGYKVILSPRLPLYFDFVQDAAHQSGRKWGGLYNSYLDIYHYPKPNEQLKNVLGVQANIWTETIATDQRLEFLLFPRIAALAESGWTSPEAKSEEKFNLRLKSQIALYKAKGIYFYNPFSTKESSEKIDFKKEKEVID</sequence>
<keyword evidence="5" id="KW-0326">Glycosidase</keyword>
<dbReference type="Pfam" id="PF02838">
    <property type="entry name" value="Glyco_hydro_20b"/>
    <property type="match status" value="1"/>
</dbReference>